<feature type="domain" description="HTH marR-type" evidence="1">
    <location>
        <begin position="19"/>
        <end position="61"/>
    </location>
</feature>
<protein>
    <submittedName>
        <fullName evidence="2">MarR family transcriptional regulator</fullName>
    </submittedName>
</protein>
<accession>A0A8T4J6A8</accession>
<dbReference type="InterPro" id="IPR036390">
    <property type="entry name" value="WH_DNA-bd_sf"/>
</dbReference>
<sequence>MAAPAPTSQREMRRRNLSRVLYAVAEGGPSSRAAVAAHIGLTRAAVSTLTDELLRAGLLVELGPGRSGGVGRPGSALALTDSGPCGIG</sequence>
<dbReference type="Pfam" id="PF12802">
    <property type="entry name" value="MarR_2"/>
    <property type="match status" value="1"/>
</dbReference>
<reference evidence="2" key="1">
    <citation type="submission" date="2021-04" db="EMBL/GenBank/DDBJ databases">
        <title>Sequencing of actinobacteria type strains.</title>
        <authorList>
            <person name="Nguyen G.-S."/>
            <person name="Wentzel A."/>
        </authorList>
    </citation>
    <scope>NUCLEOTIDE SEQUENCE</scope>
    <source>
        <strain evidence="2">DSM 42095</strain>
    </source>
</reference>
<dbReference type="EMBL" id="JAGSMN010002083">
    <property type="protein sequence ID" value="MBR7678970.1"/>
    <property type="molecule type" value="Genomic_DNA"/>
</dbReference>
<feature type="non-terminal residue" evidence="2">
    <location>
        <position position="88"/>
    </location>
</feature>
<proteinExistence type="predicted"/>
<keyword evidence="3" id="KW-1185">Reference proteome</keyword>
<organism evidence="2 3">
    <name type="scientific">Streptomyces daliensis</name>
    <dbReference type="NCBI Taxonomy" id="299421"/>
    <lineage>
        <taxon>Bacteria</taxon>
        <taxon>Bacillati</taxon>
        <taxon>Actinomycetota</taxon>
        <taxon>Actinomycetes</taxon>
        <taxon>Kitasatosporales</taxon>
        <taxon>Streptomycetaceae</taxon>
        <taxon>Streptomyces</taxon>
    </lineage>
</organism>
<dbReference type="InterPro" id="IPR000835">
    <property type="entry name" value="HTH_MarR-typ"/>
</dbReference>
<name>A0A8T4J6A8_9ACTN</name>
<dbReference type="AlphaFoldDB" id="A0A8T4J6A8"/>
<evidence type="ECO:0000259" key="1">
    <source>
        <dbReference type="Pfam" id="PF12802"/>
    </source>
</evidence>
<dbReference type="Gene3D" id="1.10.10.10">
    <property type="entry name" value="Winged helix-like DNA-binding domain superfamily/Winged helix DNA-binding domain"/>
    <property type="match status" value="1"/>
</dbReference>
<dbReference type="Proteomes" id="UP000675554">
    <property type="component" value="Unassembled WGS sequence"/>
</dbReference>
<dbReference type="InterPro" id="IPR036388">
    <property type="entry name" value="WH-like_DNA-bd_sf"/>
</dbReference>
<comment type="caution">
    <text evidence="2">The sequence shown here is derived from an EMBL/GenBank/DDBJ whole genome shotgun (WGS) entry which is preliminary data.</text>
</comment>
<dbReference type="GO" id="GO:0003700">
    <property type="term" value="F:DNA-binding transcription factor activity"/>
    <property type="evidence" value="ECO:0007669"/>
    <property type="project" value="InterPro"/>
</dbReference>
<dbReference type="SUPFAM" id="SSF46785">
    <property type="entry name" value="Winged helix' DNA-binding domain"/>
    <property type="match status" value="1"/>
</dbReference>
<gene>
    <name evidence="2" type="ORF">KDA82_39735</name>
</gene>
<evidence type="ECO:0000313" key="3">
    <source>
        <dbReference type="Proteomes" id="UP000675554"/>
    </source>
</evidence>
<evidence type="ECO:0000313" key="2">
    <source>
        <dbReference type="EMBL" id="MBR7678970.1"/>
    </source>
</evidence>